<feature type="compositionally biased region" description="Polar residues" evidence="1">
    <location>
        <begin position="639"/>
        <end position="674"/>
    </location>
</feature>
<evidence type="ECO:0000256" key="1">
    <source>
        <dbReference type="SAM" id="MobiDB-lite"/>
    </source>
</evidence>
<evidence type="ECO:0000313" key="2">
    <source>
        <dbReference type="EMBL" id="KZS96881.1"/>
    </source>
</evidence>
<dbReference type="EMBL" id="KV419398">
    <property type="protein sequence ID" value="KZS96881.1"/>
    <property type="molecule type" value="Genomic_DNA"/>
</dbReference>
<evidence type="ECO:0000313" key="3">
    <source>
        <dbReference type="Proteomes" id="UP000076722"/>
    </source>
</evidence>
<name>A0A164YG27_9AGAM</name>
<dbReference type="AlphaFoldDB" id="A0A164YG27"/>
<feature type="compositionally biased region" description="Polar residues" evidence="1">
    <location>
        <begin position="444"/>
        <end position="455"/>
    </location>
</feature>
<gene>
    <name evidence="2" type="ORF">SISNIDRAFT_482659</name>
</gene>
<accession>A0A164YG27</accession>
<feature type="region of interest" description="Disordered" evidence="1">
    <location>
        <begin position="603"/>
        <end position="691"/>
    </location>
</feature>
<feature type="region of interest" description="Disordered" evidence="1">
    <location>
        <begin position="426"/>
        <end position="483"/>
    </location>
</feature>
<keyword evidence="3" id="KW-1185">Reference proteome</keyword>
<reference evidence="2 3" key="1">
    <citation type="journal article" date="2016" name="Mol. Biol. Evol.">
        <title>Comparative Genomics of Early-Diverging Mushroom-Forming Fungi Provides Insights into the Origins of Lignocellulose Decay Capabilities.</title>
        <authorList>
            <person name="Nagy L.G."/>
            <person name="Riley R."/>
            <person name="Tritt A."/>
            <person name="Adam C."/>
            <person name="Daum C."/>
            <person name="Floudas D."/>
            <person name="Sun H."/>
            <person name="Yadav J.S."/>
            <person name="Pangilinan J."/>
            <person name="Larsson K.H."/>
            <person name="Matsuura K."/>
            <person name="Barry K."/>
            <person name="Labutti K."/>
            <person name="Kuo R."/>
            <person name="Ohm R.A."/>
            <person name="Bhattacharya S.S."/>
            <person name="Shirouzu T."/>
            <person name="Yoshinaga Y."/>
            <person name="Martin F.M."/>
            <person name="Grigoriev I.V."/>
            <person name="Hibbett D.S."/>
        </authorList>
    </citation>
    <scope>NUCLEOTIDE SEQUENCE [LARGE SCALE GENOMIC DNA]</scope>
    <source>
        <strain evidence="2 3">HHB9708</strain>
    </source>
</reference>
<proteinExistence type="predicted"/>
<feature type="compositionally biased region" description="Basic and acidic residues" evidence="1">
    <location>
        <begin position="458"/>
        <end position="471"/>
    </location>
</feature>
<dbReference type="Proteomes" id="UP000076722">
    <property type="component" value="Unassembled WGS sequence"/>
</dbReference>
<protein>
    <submittedName>
        <fullName evidence="2">Uncharacterized protein</fullName>
    </submittedName>
</protein>
<sequence length="691" mass="76309">MQLKARRSNSAGCWPISYKIIHLYIRTMSTSNGDSNQAPIFANGAEAQNHPTVTPAKADSIWIEMLMSLSEKCVATAEPGLTAHVLGFFEQFEASHQAQTLEVDNLRRNVAAAARTVVSKTGVPPDTRSHLEKFLDQHATSLLSAVTDHAGKSLFQEIVETLCCLSLHCNGSARALNLLKKRLLPSILNLPEVSRISIFPVVSNALKESWMSKSSDVNEVNQIRSALLSIVFACTDLCQWKIARQCIKTLLSDCNVPDDSSILQFRHVLQELLCRVQEVDERGDSYMLTFTAQILLPTMEMSHAAGCTLEHEALAPTWVRTLKFLAPIYIRSFPVLSEHSSPVLSAHSFTSCRDCNRSKLLKARALEHITPKQFDDIKHWLSKGYRLKPLFTIISDPCVRETLLGSYFPRLIAMMRWMDTAEHNHLQESGGADNDSSHAKGSSMGKQTSKRQSPTADEAPHNKRSRTDHSRSRPVLPDHNVRTAHRHTDIALLGAFPNAISENVSIDHPPSLMAAIYAMTSQERSIPVPARTLPSLSQANQASLLGSPIRLANQEALAQTNDFTAADYLDSTEVLHRRPSGSLRREARRLEDPAASQFSLTEQSVATQELTGNPSTEKKVENFSEMAKPKASRLPMATNRKTSAPTPSTNANGLDMTVTSPTAAQLKSPSSSRPKATRPHSRAQSPPWKPY</sequence>
<feature type="compositionally biased region" description="Polar residues" evidence="1">
    <location>
        <begin position="603"/>
        <end position="615"/>
    </location>
</feature>
<organism evidence="2 3">
    <name type="scientific">Sistotremastrum niveocremeum HHB9708</name>
    <dbReference type="NCBI Taxonomy" id="1314777"/>
    <lineage>
        <taxon>Eukaryota</taxon>
        <taxon>Fungi</taxon>
        <taxon>Dikarya</taxon>
        <taxon>Basidiomycota</taxon>
        <taxon>Agaricomycotina</taxon>
        <taxon>Agaricomycetes</taxon>
        <taxon>Sistotremastrales</taxon>
        <taxon>Sistotremastraceae</taxon>
        <taxon>Sertulicium</taxon>
        <taxon>Sertulicium niveocremeum</taxon>
    </lineage>
</organism>